<keyword evidence="2" id="KW-0732">Signal</keyword>
<evidence type="ECO:0000313" key="3">
    <source>
        <dbReference type="EMBL" id="ADI15787.1"/>
    </source>
</evidence>
<dbReference type="Proteomes" id="UP000000379">
    <property type="component" value="Chromosome"/>
</dbReference>
<keyword evidence="4" id="KW-1185">Reference proteome</keyword>
<dbReference type="KEGG" id="tra:Trad_2683"/>
<dbReference type="EMBL" id="CP002049">
    <property type="protein sequence ID" value="ADI15787.1"/>
    <property type="molecule type" value="Genomic_DNA"/>
</dbReference>
<evidence type="ECO:0000313" key="4">
    <source>
        <dbReference type="Proteomes" id="UP000000379"/>
    </source>
</evidence>
<dbReference type="PROSITE" id="PS51257">
    <property type="entry name" value="PROKAR_LIPOPROTEIN"/>
    <property type="match status" value="1"/>
</dbReference>
<accession>D7CUK2</accession>
<feature type="signal peptide" evidence="2">
    <location>
        <begin position="1"/>
        <end position="21"/>
    </location>
</feature>
<evidence type="ECO:0000256" key="2">
    <source>
        <dbReference type="SAM" id="SignalP"/>
    </source>
</evidence>
<dbReference type="eggNOG" id="COG2340">
    <property type="taxonomic scope" value="Bacteria"/>
</dbReference>
<organism evidence="3 4">
    <name type="scientific">Truepera radiovictrix (strain DSM 17093 / CIP 108686 / LMG 22925 / RQ-24)</name>
    <dbReference type="NCBI Taxonomy" id="649638"/>
    <lineage>
        <taxon>Bacteria</taxon>
        <taxon>Thermotogati</taxon>
        <taxon>Deinococcota</taxon>
        <taxon>Deinococci</taxon>
        <taxon>Trueperales</taxon>
        <taxon>Trueperaceae</taxon>
        <taxon>Truepera</taxon>
    </lineage>
</organism>
<gene>
    <name evidence="3" type="ordered locus">Trad_2683</name>
</gene>
<reference evidence="3 4" key="2">
    <citation type="journal article" date="2011" name="Stand. Genomic Sci.">
        <title>Complete genome sequence of Truepera radiovictrix type strain (RQ-24).</title>
        <authorList>
            <person name="Ivanova N."/>
            <person name="Rohde C."/>
            <person name="Munk C."/>
            <person name="Nolan M."/>
            <person name="Lucas S."/>
            <person name="Del Rio T.G."/>
            <person name="Tice H."/>
            <person name="Deshpande S."/>
            <person name="Cheng J.F."/>
            <person name="Tapia R."/>
            <person name="Han C."/>
            <person name="Goodwin L."/>
            <person name="Pitluck S."/>
            <person name="Liolios K."/>
            <person name="Mavromatis K."/>
            <person name="Mikhailova N."/>
            <person name="Pati A."/>
            <person name="Chen A."/>
            <person name="Palaniappan K."/>
            <person name="Land M."/>
            <person name="Hauser L."/>
            <person name="Chang Y.J."/>
            <person name="Jeffries C.D."/>
            <person name="Brambilla E."/>
            <person name="Rohde M."/>
            <person name="Goker M."/>
            <person name="Tindall B.J."/>
            <person name="Woyke T."/>
            <person name="Bristow J."/>
            <person name="Eisen J.A."/>
            <person name="Markowitz V."/>
            <person name="Hugenholtz P."/>
            <person name="Kyrpides N.C."/>
            <person name="Klenk H.P."/>
            <person name="Lapidus A."/>
        </authorList>
    </citation>
    <scope>NUCLEOTIDE SEQUENCE [LARGE SCALE GENOMIC DNA]</scope>
    <source>
        <strain evidence="4">DSM 17093 / CIP 108686 / LMG 22925 / RQ-24</strain>
    </source>
</reference>
<dbReference type="AlphaFoldDB" id="D7CUK2"/>
<evidence type="ECO:0000256" key="1">
    <source>
        <dbReference type="SAM" id="MobiDB-lite"/>
    </source>
</evidence>
<feature type="compositionally biased region" description="Low complexity" evidence="1">
    <location>
        <begin position="102"/>
        <end position="125"/>
    </location>
</feature>
<protein>
    <submittedName>
        <fullName evidence="3">Uncharacterized protein</fullName>
    </submittedName>
</protein>
<dbReference type="RefSeq" id="WP_013179148.1">
    <property type="nucleotide sequence ID" value="NC_014221.1"/>
</dbReference>
<name>D7CUK2_TRURR</name>
<dbReference type="HOGENOM" id="CLU_1019206_0_0_0"/>
<proteinExistence type="predicted"/>
<reference evidence="4" key="1">
    <citation type="submission" date="2010-05" db="EMBL/GenBank/DDBJ databases">
        <title>The complete genome of Truepera radiovictris DSM 17093.</title>
        <authorList>
            <consortium name="US DOE Joint Genome Institute (JGI-PGF)"/>
            <person name="Lucas S."/>
            <person name="Copeland A."/>
            <person name="Lapidus A."/>
            <person name="Glavina del Rio T."/>
            <person name="Dalin E."/>
            <person name="Tice H."/>
            <person name="Bruce D."/>
            <person name="Goodwin L."/>
            <person name="Pitluck S."/>
            <person name="Kyrpides N."/>
            <person name="Mavromatis K."/>
            <person name="Ovchinnikova G."/>
            <person name="Munk A.C."/>
            <person name="Detter J.C."/>
            <person name="Han C."/>
            <person name="Tapia R."/>
            <person name="Land M."/>
            <person name="Hauser L."/>
            <person name="Markowitz V."/>
            <person name="Cheng J.-F."/>
            <person name="Hugenholtz P."/>
            <person name="Woyke T."/>
            <person name="Wu D."/>
            <person name="Tindall B."/>
            <person name="Pomrenke H.G."/>
            <person name="Brambilla E."/>
            <person name="Klenk H.-P."/>
            <person name="Eisen J.A."/>
        </authorList>
    </citation>
    <scope>NUCLEOTIDE SEQUENCE [LARGE SCALE GENOMIC DNA]</scope>
    <source>
        <strain evidence="4">DSM 17093 / CIP 108686 / LMG 22925 / RQ-24</strain>
    </source>
</reference>
<feature type="chain" id="PRO_5003094233" evidence="2">
    <location>
        <begin position="22"/>
        <end position="273"/>
    </location>
</feature>
<sequence length="273" mass="27485">MRLLKAGLVSTVLVAGLAACGDLIDPQPPGPGTGPTIESFIATPSTIQSGGSATLSWEVSGATTLSIEPGVGDVTGSSSVSVSPTTTTEYTLTATNAQGSTTATTTVTVTDNGGPITPGDPPTGTFGVSTSPEGPFTNDLGDNISDPSDERIIRVPAGGSFYAQVEYTGSQPITGIVINLVNSSPEGLRGTLSTTEPVGGFTLAGEPTGDNCDLSGASTSVTCVYQINVASDVVNIDQLPGSGNEFAYVFRTQVTDAGGNTSNEPIRGYVIIE</sequence>
<feature type="region of interest" description="Disordered" evidence="1">
    <location>
        <begin position="102"/>
        <end position="130"/>
    </location>
</feature>
<dbReference type="STRING" id="649638.Trad_2683"/>